<evidence type="ECO:0000256" key="4">
    <source>
        <dbReference type="HAMAP-Rule" id="MF_00149"/>
    </source>
</evidence>
<dbReference type="InterPro" id="IPR020667">
    <property type="entry name" value="DNA_mismatch_repair_MutL"/>
</dbReference>
<evidence type="ECO:0000259" key="5">
    <source>
        <dbReference type="SMART" id="SM00853"/>
    </source>
</evidence>
<comment type="function">
    <text evidence="4">This protein is involved in the repair of mismatches in DNA. It is required for dam-dependent methyl-directed DNA mismatch repair. May act as a 'molecular matchmaker', a protein that promotes the formation of a stable complex between two or more DNA-binding proteins in an ATP-dependent manner without itself being part of a final effector complex.</text>
</comment>
<dbReference type="GO" id="GO:0030983">
    <property type="term" value="F:mismatched DNA binding"/>
    <property type="evidence" value="ECO:0007669"/>
    <property type="project" value="InterPro"/>
</dbReference>
<feature type="domain" description="MutL C-terminal dimerisation" evidence="5">
    <location>
        <begin position="405"/>
        <end position="545"/>
    </location>
</feature>
<dbReference type="AlphaFoldDB" id="F7XKR3"/>
<dbReference type="PANTHER" id="PTHR10073:SF12">
    <property type="entry name" value="DNA MISMATCH REPAIR PROTEIN MLH1"/>
    <property type="match status" value="1"/>
</dbReference>
<dbReference type="KEGG" id="mzh:Mzhil_1941"/>
<dbReference type="Pfam" id="PF01119">
    <property type="entry name" value="DNA_mis_repair"/>
    <property type="match status" value="1"/>
</dbReference>
<dbReference type="CDD" id="cd16926">
    <property type="entry name" value="HATPase_MutL-MLH-PMS-like"/>
    <property type="match status" value="1"/>
</dbReference>
<keyword evidence="8" id="KW-1185">Reference proteome</keyword>
<dbReference type="InterPro" id="IPR014762">
    <property type="entry name" value="DNA_mismatch_repair_CS"/>
</dbReference>
<sequence>MNNSESRIHILDEATVNKIAAGEVIERPASVVKELIDNAIDAGSSQISVEVEGAGAGKIMVSDNGCGMSEKDASLAFMKHATSKIKEIDDLNNLSTLGFRGEALSSIAAVAKVEMITRQKNSVSGTKLVVTNGEIDEVSQVGAAVGSRICVKDLFYNTPARRKYLKSRRTEISHIIDVVTKQALANPGISFFLKNEGKTILKAPKAKSGMDTIIHLFGGDIAKSLIPIEAKSNGMKLSGYISRPELTKGNNDHQFIFINGRCVSSASISNAIRLGYYTKIPKGRYPVAFIKLDADPKNIDFNVHPTKSKVRLSNENEVIDFVSMAVESTLSRSGDIPEPSGKGVQSVLDNTYSGIPRNETVQERKQPYRYSARDTQRRLKKSERLISESVSDENSNENNLPDIEVMGQVDEIYIIGKMEDQLVIIDQHAAHERILYEQLKVKPNISSQELIAPVTLDLSPKERALVEEYIPYLESAGFEIFEFGPSTYAVNAVPGVSDALEDPAVIPDIISDILSAGRIQDETGISEHIRKTMACRGAIKAGAACSMEQMVSLVQQLRKVSNPYSCPHGRPTIISFGKDRMDRMFKRT</sequence>
<dbReference type="InterPro" id="IPR002099">
    <property type="entry name" value="MutL/Mlh/PMS"/>
</dbReference>
<dbReference type="NCBIfam" id="TIGR00585">
    <property type="entry name" value="mutl"/>
    <property type="match status" value="1"/>
</dbReference>
<dbReference type="SMART" id="SM00853">
    <property type="entry name" value="MutL_C"/>
    <property type="match status" value="1"/>
</dbReference>
<evidence type="ECO:0000256" key="1">
    <source>
        <dbReference type="ARBA" id="ARBA00006082"/>
    </source>
</evidence>
<dbReference type="InterPro" id="IPR036890">
    <property type="entry name" value="HATPase_C_sf"/>
</dbReference>
<dbReference type="Pfam" id="PF13589">
    <property type="entry name" value="HATPase_c_3"/>
    <property type="match status" value="1"/>
</dbReference>
<dbReference type="STRING" id="679901.Mzhil_1941"/>
<dbReference type="PROSITE" id="PS00058">
    <property type="entry name" value="DNA_MISMATCH_REPAIR_1"/>
    <property type="match status" value="1"/>
</dbReference>
<dbReference type="InterPro" id="IPR013507">
    <property type="entry name" value="DNA_mismatch_S5_2-like"/>
</dbReference>
<dbReference type="GO" id="GO:0005524">
    <property type="term" value="F:ATP binding"/>
    <property type="evidence" value="ECO:0007669"/>
    <property type="project" value="InterPro"/>
</dbReference>
<dbReference type="Gene3D" id="3.30.1540.20">
    <property type="entry name" value="MutL, C-terminal domain, dimerisation subdomain"/>
    <property type="match status" value="1"/>
</dbReference>
<dbReference type="HAMAP" id="MF_00149">
    <property type="entry name" value="DNA_mis_repair"/>
    <property type="match status" value="1"/>
</dbReference>
<dbReference type="SUPFAM" id="SSF54211">
    <property type="entry name" value="Ribosomal protein S5 domain 2-like"/>
    <property type="match status" value="1"/>
</dbReference>
<dbReference type="HOGENOM" id="CLU_004131_4_1_2"/>
<dbReference type="GO" id="GO:0140664">
    <property type="term" value="F:ATP-dependent DNA damage sensor activity"/>
    <property type="evidence" value="ECO:0007669"/>
    <property type="project" value="InterPro"/>
</dbReference>
<dbReference type="InterPro" id="IPR020568">
    <property type="entry name" value="Ribosomal_Su5_D2-typ_SF"/>
</dbReference>
<dbReference type="InterPro" id="IPR042120">
    <property type="entry name" value="MutL_C_dimsub"/>
</dbReference>
<name>F7XKR3_METZD</name>
<dbReference type="Gene3D" id="3.30.230.10">
    <property type="match status" value="1"/>
</dbReference>
<dbReference type="InterPro" id="IPR014721">
    <property type="entry name" value="Ribsml_uS5_D2-typ_fold_subgr"/>
</dbReference>
<evidence type="ECO:0000313" key="7">
    <source>
        <dbReference type="EMBL" id="AEH61776.1"/>
    </source>
</evidence>
<dbReference type="FunFam" id="3.30.565.10:FF:000003">
    <property type="entry name" value="DNA mismatch repair endonuclease MutL"/>
    <property type="match status" value="1"/>
</dbReference>
<accession>F7XKR3</accession>
<dbReference type="SMART" id="SM01340">
    <property type="entry name" value="DNA_mis_repair"/>
    <property type="match status" value="1"/>
</dbReference>
<dbReference type="OrthoDB" id="146201at2157"/>
<feature type="domain" description="DNA mismatch repair protein S5" evidence="6">
    <location>
        <begin position="213"/>
        <end position="331"/>
    </location>
</feature>
<dbReference type="GO" id="GO:0032300">
    <property type="term" value="C:mismatch repair complex"/>
    <property type="evidence" value="ECO:0007669"/>
    <property type="project" value="InterPro"/>
</dbReference>
<dbReference type="Proteomes" id="UP000006622">
    <property type="component" value="Chromosome"/>
</dbReference>
<dbReference type="InterPro" id="IPR014790">
    <property type="entry name" value="MutL_C"/>
</dbReference>
<dbReference type="CDD" id="cd00782">
    <property type="entry name" value="MutL_Trans"/>
    <property type="match status" value="1"/>
</dbReference>
<dbReference type="GO" id="GO:0016887">
    <property type="term" value="F:ATP hydrolysis activity"/>
    <property type="evidence" value="ECO:0007669"/>
    <property type="project" value="InterPro"/>
</dbReference>
<comment type="similarity">
    <text evidence="1 4">Belongs to the DNA mismatch repair MutL/HexB family.</text>
</comment>
<dbReference type="InterPro" id="IPR038973">
    <property type="entry name" value="MutL/Mlh/Pms-like"/>
</dbReference>
<dbReference type="Gene3D" id="3.30.565.10">
    <property type="entry name" value="Histidine kinase-like ATPase, C-terminal domain"/>
    <property type="match status" value="1"/>
</dbReference>
<protein>
    <recommendedName>
        <fullName evidence="4">DNA mismatch repair protein MutL</fullName>
    </recommendedName>
</protein>
<evidence type="ECO:0000256" key="2">
    <source>
        <dbReference type="ARBA" id="ARBA00022763"/>
    </source>
</evidence>
<dbReference type="EMBL" id="CP002101">
    <property type="protein sequence ID" value="AEH61776.1"/>
    <property type="molecule type" value="Genomic_DNA"/>
</dbReference>
<dbReference type="InterPro" id="IPR042121">
    <property type="entry name" value="MutL_C_regsub"/>
</dbReference>
<evidence type="ECO:0000313" key="8">
    <source>
        <dbReference type="Proteomes" id="UP000006622"/>
    </source>
</evidence>
<gene>
    <name evidence="4" type="primary">mutL</name>
    <name evidence="7" type="ordered locus">Mzhil_1941</name>
</gene>
<dbReference type="PANTHER" id="PTHR10073">
    <property type="entry name" value="DNA MISMATCH REPAIR PROTEIN MLH, PMS, MUTL"/>
    <property type="match status" value="1"/>
</dbReference>
<evidence type="ECO:0000256" key="3">
    <source>
        <dbReference type="ARBA" id="ARBA00023204"/>
    </source>
</evidence>
<keyword evidence="2 4" id="KW-0227">DNA damage</keyword>
<dbReference type="SUPFAM" id="SSF55874">
    <property type="entry name" value="ATPase domain of HSP90 chaperone/DNA topoisomerase II/histidine kinase"/>
    <property type="match status" value="1"/>
</dbReference>
<dbReference type="Gene3D" id="3.30.1370.100">
    <property type="entry name" value="MutL, C-terminal domain, regulatory subdomain"/>
    <property type="match status" value="1"/>
</dbReference>
<dbReference type="SUPFAM" id="SSF118116">
    <property type="entry name" value="DNA mismatch repair protein MutL"/>
    <property type="match status" value="1"/>
</dbReference>
<dbReference type="GO" id="GO:0006298">
    <property type="term" value="P:mismatch repair"/>
    <property type="evidence" value="ECO:0007669"/>
    <property type="project" value="UniProtKB-UniRule"/>
</dbReference>
<organism evidence="7 8">
    <name type="scientific">Methanosalsum zhilinae (strain DSM 4017 / NBRC 107636 / OCM 62 / WeN5)</name>
    <name type="common">Methanohalophilus zhilinae</name>
    <dbReference type="NCBI Taxonomy" id="679901"/>
    <lineage>
        <taxon>Archaea</taxon>
        <taxon>Methanobacteriati</taxon>
        <taxon>Methanobacteriota</taxon>
        <taxon>Stenosarchaea group</taxon>
        <taxon>Methanomicrobia</taxon>
        <taxon>Methanosarcinales</taxon>
        <taxon>Methanosarcinaceae</taxon>
        <taxon>Methanosalsum</taxon>
    </lineage>
</organism>
<dbReference type="Pfam" id="PF08676">
    <property type="entry name" value="MutL_C"/>
    <property type="match status" value="1"/>
</dbReference>
<proteinExistence type="inferred from homology"/>
<keyword evidence="3 4" id="KW-0234">DNA repair</keyword>
<evidence type="ECO:0000259" key="6">
    <source>
        <dbReference type="SMART" id="SM01340"/>
    </source>
</evidence>
<reference evidence="7" key="1">
    <citation type="submission" date="2010-07" db="EMBL/GenBank/DDBJ databases">
        <title>The complete genome of Methanosalsum zhilinae DSM 4017.</title>
        <authorList>
            <consortium name="US DOE Joint Genome Institute (JGI-PGF)"/>
            <person name="Lucas S."/>
            <person name="Copeland A."/>
            <person name="Lapidus A."/>
            <person name="Glavina del Rio T."/>
            <person name="Dalin E."/>
            <person name="Tice H."/>
            <person name="Bruce D."/>
            <person name="Goodwin L."/>
            <person name="Pitluck S."/>
            <person name="Kyrpides N."/>
            <person name="Mavromatis K."/>
            <person name="Ovchinnikova G."/>
            <person name="Daligault H."/>
            <person name="Detter J.C."/>
            <person name="Han C."/>
            <person name="Tapia R."/>
            <person name="Larimer F."/>
            <person name="Land M."/>
            <person name="Hauser L."/>
            <person name="Markowitz V."/>
            <person name="Cheng J.-F."/>
            <person name="Hugenholtz P."/>
            <person name="Woyke T."/>
            <person name="Wu D."/>
            <person name="Spring S."/>
            <person name="Schueler E."/>
            <person name="Brambilla E."/>
            <person name="Klenk H.-P."/>
            <person name="Eisen J.A."/>
        </authorList>
    </citation>
    <scope>NUCLEOTIDE SEQUENCE</scope>
    <source>
        <strain evidence="7">DSM 4017</strain>
    </source>
</reference>
<dbReference type="InterPro" id="IPR037198">
    <property type="entry name" value="MutL_C_sf"/>
</dbReference>